<evidence type="ECO:0000313" key="4">
    <source>
        <dbReference type="EMBL" id="QGY72540.1"/>
    </source>
</evidence>
<keyword evidence="5" id="KW-1185">Reference proteome</keyword>
<dbReference type="GeneID" id="80538693"/>
<evidence type="ECO:0000256" key="1">
    <source>
        <dbReference type="ARBA" id="ARBA00022484"/>
    </source>
</evidence>
<reference evidence="4 5" key="1">
    <citation type="journal article" date="2020" name="Virus Evol.">
        <title>Analysis of the virome associated to grapevine downy mildew lesions reveals new mycovirus lineages.</title>
        <authorList>
            <person name="Chiapello M."/>
            <person name="Rodriguez-Romero J."/>
            <person name="Ayllon M.A."/>
            <person name="Turina M."/>
        </authorList>
    </citation>
    <scope>NUCLEOTIDE SEQUENCE [LARGE SCALE GENOMIC DNA]</scope>
    <source>
        <strain evidence="4">DMS1_25369</strain>
    </source>
</reference>
<name>A0ABX6FIW2_9VIRU</name>
<keyword evidence="3" id="KW-0548">Nucleotidyltransferase</keyword>
<sequence>MLSLAITDQDVSMVRGCNTFSREPASNPDLERFAKFVGGLEKTYNLPLPYPLDLSSSALKKFCSELIEGLPHPWVNRICHLPRQSRFSLRFSLFLFRKTILSERPDLHSYMSRMSESSPPYDSELLSFSRKWIRKNMRGWDRGYFEGSHLSSLPVTSCNERGRKEGGCRGLVADERWSRQEFCAYVTESVVPMQRGPAKVSTVLSAGKWRTISCPPLCDNALRPLHKTLYNRLSKFDWLLRGDAKASSFNGFTQVPGEVFVSGDYESATDNLNMGMQKEILSALLDECVEVPLGIQQHVIEAYSGSLLRCGEPKCDCGLVVKQGRGQLMGQLLSFPLLCLVNYLTFLFIAGPDVPVRINGDDIVFRAPRGVADEWFSGVARSGLVVSKGKTLVDNKFFTLNSTPFCATSRKVTLVPFIRASVLWRGAEGSCEALQSLRGRFKALHPGMSRRKARSFRILFLEENSHTIYTSRRSLTRCLGLPVDEGELRESRLWNRELFYLDSTSEPELPSLSVSQIQGGGVPQGFFRDSKHLYTPQQVRGWSDRLAHSLVSDSWDSDLIVSSEAEDMWWTKCREGTSPYGVGSLFSKRVLRMLKMSRHEAWKWVYHNRDESVWGRRKWSFGDQVWVWRGERSNRRSFHEQDHTGVFSPITFVSATK</sequence>
<evidence type="ECO:0000256" key="2">
    <source>
        <dbReference type="ARBA" id="ARBA00022679"/>
    </source>
</evidence>
<dbReference type="InterPro" id="IPR043502">
    <property type="entry name" value="DNA/RNA_pol_sf"/>
</dbReference>
<protein>
    <submittedName>
        <fullName evidence="4">RNA dependent RNA polymerase</fullName>
    </submittedName>
</protein>
<keyword evidence="2" id="KW-0808">Transferase</keyword>
<organism evidence="4 5">
    <name type="scientific">Plasmopara viticola lesion associated ourmia-like virus 10</name>
    <dbReference type="NCBI Taxonomy" id="2686477"/>
    <lineage>
        <taxon>Viruses</taxon>
        <taxon>Riboviria</taxon>
        <taxon>Orthornavirae</taxon>
        <taxon>Lenarviricota</taxon>
        <taxon>Miaviricetes</taxon>
        <taxon>Ourlivirales</taxon>
        <taxon>Botourmiaviridae</taxon>
        <taxon>Magoulivirus</taxon>
        <taxon>Magoulivirus zetaplasmoparae</taxon>
    </lineage>
</organism>
<accession>A0ABX6FIW2</accession>
<keyword evidence="1" id="KW-0696">RNA-directed RNA polymerase</keyword>
<evidence type="ECO:0000256" key="3">
    <source>
        <dbReference type="ARBA" id="ARBA00022695"/>
    </source>
</evidence>
<dbReference type="SUPFAM" id="SSF56672">
    <property type="entry name" value="DNA/RNA polymerases"/>
    <property type="match status" value="1"/>
</dbReference>
<proteinExistence type="predicted"/>
<evidence type="ECO:0000313" key="5">
    <source>
        <dbReference type="Proteomes" id="UP000831146"/>
    </source>
</evidence>
<dbReference type="EMBL" id="MN532597">
    <property type="protein sequence ID" value="QGY72540.1"/>
    <property type="molecule type" value="Genomic_RNA"/>
</dbReference>
<dbReference type="Proteomes" id="UP000831146">
    <property type="component" value="Segment"/>
</dbReference>
<dbReference type="RefSeq" id="YP_010800210.1">
    <property type="nucleotide sequence ID" value="NC_076745.1"/>
</dbReference>